<evidence type="ECO:0000256" key="2">
    <source>
        <dbReference type="SAM" id="Phobius"/>
    </source>
</evidence>
<protein>
    <submittedName>
        <fullName evidence="3">Uncharacterized protein</fullName>
    </submittedName>
</protein>
<comment type="caution">
    <text evidence="3">The sequence shown here is derived from an EMBL/GenBank/DDBJ whole genome shotgun (WGS) entry which is preliminary data.</text>
</comment>
<feature type="region of interest" description="Disordered" evidence="1">
    <location>
        <begin position="118"/>
        <end position="150"/>
    </location>
</feature>
<proteinExistence type="predicted"/>
<reference evidence="3 4" key="1">
    <citation type="submission" date="2019-08" db="EMBL/GenBank/DDBJ databases">
        <title>Actinomadura sp. nov. CYP1-5 isolated from mountain soil.</title>
        <authorList>
            <person name="Songsumanus A."/>
            <person name="Kuncharoen N."/>
            <person name="Kudo T."/>
            <person name="Yuki M."/>
            <person name="Igarashi Y."/>
            <person name="Tanasupawat S."/>
        </authorList>
    </citation>
    <scope>NUCLEOTIDE SEQUENCE [LARGE SCALE GENOMIC DNA]</scope>
    <source>
        <strain evidence="3 4">CYP1-5</strain>
    </source>
</reference>
<feature type="region of interest" description="Disordered" evidence="1">
    <location>
        <begin position="1"/>
        <end position="90"/>
    </location>
</feature>
<organism evidence="3 4">
    <name type="scientific">Actinomadura decatromicini</name>
    <dbReference type="NCBI Taxonomy" id="2604572"/>
    <lineage>
        <taxon>Bacteria</taxon>
        <taxon>Bacillati</taxon>
        <taxon>Actinomycetota</taxon>
        <taxon>Actinomycetes</taxon>
        <taxon>Streptosporangiales</taxon>
        <taxon>Thermomonosporaceae</taxon>
        <taxon>Actinomadura</taxon>
    </lineage>
</organism>
<keyword evidence="4" id="KW-1185">Reference proteome</keyword>
<name>A0A5D3F400_9ACTN</name>
<feature type="transmembrane region" description="Helical" evidence="2">
    <location>
        <begin position="93"/>
        <end position="113"/>
    </location>
</feature>
<accession>A0A5D3F400</accession>
<dbReference type="RefSeq" id="WP_148767487.1">
    <property type="nucleotide sequence ID" value="NZ_VSRQ01000010.1"/>
</dbReference>
<keyword evidence="2" id="KW-0472">Membrane</keyword>
<evidence type="ECO:0000256" key="1">
    <source>
        <dbReference type="SAM" id="MobiDB-lite"/>
    </source>
</evidence>
<dbReference type="AlphaFoldDB" id="A0A5D3F400"/>
<keyword evidence="2" id="KW-0812">Transmembrane</keyword>
<keyword evidence="2" id="KW-1133">Transmembrane helix</keyword>
<gene>
    <name evidence="3" type="ORF">FXF68_37010</name>
</gene>
<evidence type="ECO:0000313" key="3">
    <source>
        <dbReference type="EMBL" id="TYK43747.1"/>
    </source>
</evidence>
<feature type="compositionally biased region" description="Pro residues" evidence="1">
    <location>
        <begin position="26"/>
        <end position="51"/>
    </location>
</feature>
<sequence length="278" mass="29093">MPRCTRCDAPLNGPPGVESTTRDEPPAPPWGAPQQPQIPVPWETPPPPGQPPSDYTTPMPPSDETITRLSAEPWSEPAIWQPPAPPKKSRAPYFLAAAGVVLLLGLALGIVFWPSGSEPSAGPTRGGAPSTLQSQGTVPETEESASGGDLDAQAKAVDGLLEEMGSTRSDLGSVVVAGCGTSGLQRVLDARKAQLEKARALDVSALDNGDQMKDALVRALEASSESNQRYLDVAPGCPSDSEVADVNQRASDAKNEFIGYWTPIAEKAGLPARNADDI</sequence>
<dbReference type="Proteomes" id="UP000323505">
    <property type="component" value="Unassembled WGS sequence"/>
</dbReference>
<evidence type="ECO:0000313" key="4">
    <source>
        <dbReference type="Proteomes" id="UP000323505"/>
    </source>
</evidence>
<dbReference type="EMBL" id="VSRQ01000010">
    <property type="protein sequence ID" value="TYK43747.1"/>
    <property type="molecule type" value="Genomic_DNA"/>
</dbReference>